<evidence type="ECO:0000259" key="1">
    <source>
        <dbReference type="SMART" id="SM00849"/>
    </source>
</evidence>
<reference evidence="3" key="1">
    <citation type="journal article" date="2023" name="Arch. Microbiol.">
        <title>Desulfoferula mesophilus gen. nov. sp. nov., a mesophilic sulfate-reducing bacterium isolated from a brackish lake sediment.</title>
        <authorList>
            <person name="Watanabe T."/>
            <person name="Yabe T."/>
            <person name="Tsuji J.M."/>
            <person name="Fukui M."/>
        </authorList>
    </citation>
    <scope>NUCLEOTIDE SEQUENCE [LARGE SCALE GENOMIC DNA]</scope>
    <source>
        <strain evidence="3">12FAK</strain>
    </source>
</reference>
<accession>A0AAU9F070</accession>
<dbReference type="SMART" id="SM00849">
    <property type="entry name" value="Lactamase_B"/>
    <property type="match status" value="1"/>
</dbReference>
<dbReference type="AlphaFoldDB" id="A0AAU9F070"/>
<feature type="domain" description="Metallo-beta-lactamase" evidence="1">
    <location>
        <begin position="35"/>
        <end position="237"/>
    </location>
</feature>
<organism evidence="2 3">
    <name type="scientific">Desulfoferula mesophila</name>
    <dbReference type="NCBI Taxonomy" id="3058419"/>
    <lineage>
        <taxon>Bacteria</taxon>
        <taxon>Pseudomonadati</taxon>
        <taxon>Thermodesulfobacteriota</taxon>
        <taxon>Desulfarculia</taxon>
        <taxon>Desulfarculales</taxon>
        <taxon>Desulfarculaceae</taxon>
        <taxon>Desulfoferula</taxon>
    </lineage>
</organism>
<protein>
    <submittedName>
        <fullName evidence="2">MBL fold metallo-hydrolase</fullName>
    </submittedName>
</protein>
<evidence type="ECO:0000313" key="2">
    <source>
        <dbReference type="EMBL" id="BEQ16326.1"/>
    </source>
</evidence>
<dbReference type="PANTHER" id="PTHR42663:SF6">
    <property type="entry name" value="HYDROLASE C777.06C-RELATED"/>
    <property type="match status" value="1"/>
</dbReference>
<dbReference type="SUPFAM" id="SSF56281">
    <property type="entry name" value="Metallo-hydrolase/oxidoreductase"/>
    <property type="match status" value="1"/>
</dbReference>
<gene>
    <name evidence="2" type="ORF">FAK_33920</name>
</gene>
<evidence type="ECO:0000313" key="3">
    <source>
        <dbReference type="Proteomes" id="UP001366166"/>
    </source>
</evidence>
<dbReference type="InterPro" id="IPR036866">
    <property type="entry name" value="RibonucZ/Hydroxyglut_hydro"/>
</dbReference>
<dbReference type="KEGG" id="dmp:FAK_33920"/>
<name>A0AAU9F070_9BACT</name>
<dbReference type="CDD" id="cd16279">
    <property type="entry name" value="metallo-hydrolase-like_MBL-fold"/>
    <property type="match status" value="1"/>
</dbReference>
<dbReference type="InterPro" id="IPR001279">
    <property type="entry name" value="Metallo-B-lactamas"/>
</dbReference>
<dbReference type="Gene3D" id="3.60.15.10">
    <property type="entry name" value="Ribonuclease Z/Hydroxyacylglutathione hydrolase-like"/>
    <property type="match status" value="1"/>
</dbReference>
<sequence length="309" mass="33913">MELIFLGTGGAWGLPEHRCPCATCRHLRAIGESRTRTSLWLDGPARLLIDPGPDLRAQLMREDLPRPDAVLITHEHGDHYLGLDELLCFRRAVPPGDWQPIPVYATASAWEQIEPRFGYLLGSLLEKRLAVPGEELIGSPFGPALAARPVKTYHGAMAKGAVGYVLTLATDQGPLRLGYTSDLLRVEAPQGFAGLDLLVCQSHFVHEPQENRANHLSLQRALPLLAAWRPKRVYLAHLSCQDFVPGDEPANAILKKYAPGDPLKDPKGEPYPVPRDQASWQALAQRVFADQGLGMPVTVAHDGLRVPLP</sequence>
<dbReference type="EMBL" id="AP028679">
    <property type="protein sequence ID" value="BEQ16326.1"/>
    <property type="molecule type" value="Genomic_DNA"/>
</dbReference>
<dbReference type="Pfam" id="PF12706">
    <property type="entry name" value="Lactamase_B_2"/>
    <property type="match status" value="1"/>
</dbReference>
<dbReference type="RefSeq" id="WP_338601993.1">
    <property type="nucleotide sequence ID" value="NZ_AP028679.1"/>
</dbReference>
<dbReference type="PANTHER" id="PTHR42663">
    <property type="entry name" value="HYDROLASE C777.06C-RELATED-RELATED"/>
    <property type="match status" value="1"/>
</dbReference>
<keyword evidence="3" id="KW-1185">Reference proteome</keyword>
<dbReference type="Proteomes" id="UP001366166">
    <property type="component" value="Chromosome"/>
</dbReference>
<proteinExistence type="predicted"/>